<feature type="transmembrane region" description="Helical" evidence="12">
    <location>
        <begin position="611"/>
        <end position="633"/>
    </location>
</feature>
<feature type="transmembrane region" description="Helical" evidence="12">
    <location>
        <begin position="653"/>
        <end position="673"/>
    </location>
</feature>
<feature type="transmembrane region" description="Helical" evidence="12">
    <location>
        <begin position="30"/>
        <end position="51"/>
    </location>
</feature>
<evidence type="ECO:0000256" key="8">
    <source>
        <dbReference type="ARBA" id="ARBA00022989"/>
    </source>
</evidence>
<dbReference type="Gene3D" id="2.60.120.940">
    <property type="entry name" value="EmbC, C-terminal domain, subdomain 2"/>
    <property type="match status" value="1"/>
</dbReference>
<feature type="transmembrane region" description="Helical" evidence="12">
    <location>
        <begin position="693"/>
        <end position="714"/>
    </location>
</feature>
<evidence type="ECO:0000256" key="2">
    <source>
        <dbReference type="ARBA" id="ARBA00004651"/>
    </source>
</evidence>
<feature type="compositionally biased region" description="Gly residues" evidence="11">
    <location>
        <begin position="823"/>
        <end position="832"/>
    </location>
</feature>
<feature type="domain" description="Arabinosyltransferase C-terminal" evidence="14">
    <location>
        <begin position="711"/>
        <end position="1098"/>
    </location>
</feature>
<feature type="transmembrane region" description="Helical" evidence="12">
    <location>
        <begin position="333"/>
        <end position="350"/>
    </location>
</feature>
<evidence type="ECO:0000259" key="13">
    <source>
        <dbReference type="Pfam" id="PF04602"/>
    </source>
</evidence>
<keyword evidence="6 16" id="KW-0808">Transferase</keyword>
<dbReference type="Pfam" id="PF17689">
    <property type="entry name" value="Arabino_trans_N"/>
    <property type="match status" value="1"/>
</dbReference>
<evidence type="ECO:0000259" key="15">
    <source>
        <dbReference type="Pfam" id="PF17689"/>
    </source>
</evidence>
<feature type="transmembrane region" description="Helical" evidence="12">
    <location>
        <begin position="263"/>
        <end position="279"/>
    </location>
</feature>
<comment type="function">
    <text evidence="1">Arabinosyl transferase responsible for the polymerization of arabinose into the arabinan of arabinogalactan.</text>
</comment>
<dbReference type="InterPro" id="IPR040920">
    <property type="entry name" value="Arabino_trans_N"/>
</dbReference>
<evidence type="ECO:0000313" key="16">
    <source>
        <dbReference type="EMBL" id="PHV67012.1"/>
    </source>
</evidence>
<comment type="caution">
    <text evidence="16">The sequence shown here is derived from an EMBL/GenBank/DDBJ whole genome shotgun (WGS) entry which is preliminary data.</text>
</comment>
<dbReference type="Proteomes" id="UP000225108">
    <property type="component" value="Unassembled WGS sequence"/>
</dbReference>
<feature type="region of interest" description="Disordered" evidence="11">
    <location>
        <begin position="786"/>
        <end position="832"/>
    </location>
</feature>
<protein>
    <submittedName>
        <fullName evidence="16">Arabinosyltransferase</fullName>
    </submittedName>
</protein>
<name>A0A2G3PPK7_WILMA</name>
<keyword evidence="5" id="KW-0328">Glycosyltransferase</keyword>
<dbReference type="AlphaFoldDB" id="A0A2G3PPK7"/>
<proteinExistence type="inferred from homology"/>
<evidence type="ECO:0000256" key="4">
    <source>
        <dbReference type="ARBA" id="ARBA00022475"/>
    </source>
</evidence>
<feature type="transmembrane region" description="Helical" evidence="12">
    <location>
        <begin position="555"/>
        <end position="575"/>
    </location>
</feature>
<evidence type="ECO:0000256" key="11">
    <source>
        <dbReference type="SAM" id="MobiDB-lite"/>
    </source>
</evidence>
<feature type="transmembrane region" description="Helical" evidence="12">
    <location>
        <begin position="422"/>
        <end position="448"/>
    </location>
</feature>
<dbReference type="GO" id="GO:0071766">
    <property type="term" value="P:Actinobacterium-type cell wall biogenesis"/>
    <property type="evidence" value="ECO:0007669"/>
    <property type="project" value="InterPro"/>
</dbReference>
<feature type="transmembrane region" description="Helical" evidence="12">
    <location>
        <begin position="222"/>
        <end position="242"/>
    </location>
</feature>
<dbReference type="GO" id="GO:0052636">
    <property type="term" value="F:arabinosyltransferase activity"/>
    <property type="evidence" value="ECO:0007669"/>
    <property type="project" value="InterPro"/>
</dbReference>
<keyword evidence="7 12" id="KW-0812">Transmembrane</keyword>
<keyword evidence="9 12" id="KW-0472">Membrane</keyword>
<evidence type="ECO:0000256" key="9">
    <source>
        <dbReference type="ARBA" id="ARBA00023136"/>
    </source>
</evidence>
<reference evidence="16 17" key="1">
    <citation type="submission" date="2017-10" db="EMBL/GenBank/DDBJ databases">
        <title>The draft genome sequence of Williamsia sp. BULT 1.1 isolated from the semi-arid grassland soils from South Africa.</title>
        <authorList>
            <person name="Kabwe M.H."/>
            <person name="Govender N."/>
            <person name="Mutseka Lunga P."/>
            <person name="Vikram S."/>
            <person name="Makhalanyane T.P."/>
        </authorList>
    </citation>
    <scope>NUCLEOTIDE SEQUENCE [LARGE SCALE GENOMIC DNA]</scope>
    <source>
        <strain evidence="16 17">BULT 1.1</strain>
    </source>
</reference>
<evidence type="ECO:0000256" key="12">
    <source>
        <dbReference type="SAM" id="Phobius"/>
    </source>
</evidence>
<keyword evidence="8 12" id="KW-1133">Transmembrane helix</keyword>
<feature type="transmembrane region" description="Helical" evidence="12">
    <location>
        <begin position="460"/>
        <end position="479"/>
    </location>
</feature>
<dbReference type="GO" id="GO:0005886">
    <property type="term" value="C:plasma membrane"/>
    <property type="evidence" value="ECO:0007669"/>
    <property type="project" value="UniProtKB-SubCell"/>
</dbReference>
<evidence type="ECO:0000256" key="3">
    <source>
        <dbReference type="ARBA" id="ARBA00008195"/>
    </source>
</evidence>
<feature type="transmembrane region" description="Helical" evidence="12">
    <location>
        <begin position="522"/>
        <end position="543"/>
    </location>
</feature>
<feature type="domain" description="Arabinosyltransferas concanavalin like" evidence="15">
    <location>
        <begin position="54"/>
        <end position="212"/>
    </location>
</feature>
<comment type="similarity">
    <text evidence="3">Belongs to the emb family.</text>
</comment>
<sequence length="1102" mass="118196">MSEKASTINTEPPTAKRSLSRYVGPGYRNVKIVAVVSGLIGFLLACLSPLMPVNQTTAQLNWPQDNQVVNVAAPLVSFVPTDMRVSVPCSTAADLPADGGVLLSTIPAGGQEATSKGLFIRATSDSITVTGRDVVLLTADRAVAQADPNCRIIVEADGEGTAGRIENGGTEGQLSFDVRDPNLRPQIVGVFTELPQGTSPEGLEFSATIDTRFVTTPTNLKFAALVIGVAMTVVSLVALALLDSRDGRRHRRILPTHWWTIRFSDVVVFAVLGFWWLMGSNTSDDGYNFTVGRIAGEAGYVDNYYRYYGVPQDPFGWHYQVISAMTEVSLSAPWMRLPAFLLGLLGWWLISREVIPRLGRTVRHSTPALWSAAFVFLAIWMPFNNGLRPEPALAIGALLTWCCVDRAIATGRLLPLAIGSAVAAFTLALAPGGLMAVALLLAGIRPLLRRVVARRHRDGLLPLLMPILAAGTSVLYNIFADQTLSTILTSSQVASEVGPTLEWWQEPVRYYYLMLPTADGTLSRRFGILMAFLCLMVVLLMLLRRRQPMGIAKGPTWRLVAGVFGFMFFLAFTPTKWTHHLGVYAGIGAALAAAAGAMMAPALLRRRRNRTFFAAAVLYVVALSFAGTNGWWFVASYGIPWWDQPPAIGGIRVTWIVLVIAVATTLVGLYQHFRDDYVDAEQRASGSKALHRLAFSPMPVLAGLVVLFMLLSFVKAAYEQRDSWSWLNSNVDALKGNICALANDVLVEPDPNRGLLAPATVAGQDDLSPGDALAGTGMAGFTPNGVPNDLSVDATETSDTTTAQNTAQTGAGSGDTTEADEAGTGGGQGALGVNGSTVRLPFGLDPAETPVLGSYGSQNASLTSAWYQMPQRQADAPLLTLSAAGRIAAVDGEGIAQPGQQLVVEFGRPGPGNTVIPMGLMSPIDIGDPPIWRNLRFPLSDAPAGASVVRVVAKDNAGAPDQWLAVTPPRITTMRTLNDLVGKDDPVLIDWLPALVFPCQKPMAVKHGVVEVPQWRILPDAQATRQNSQTWMSADAGGPLGVTQSMLRATIIPSYLRNDWGRDWGSLQQFSEIAPAKPAELTIGSSTHSGLWSPAPMRAARY</sequence>
<feature type="transmembrane region" description="Helical" evidence="12">
    <location>
        <begin position="362"/>
        <end position="383"/>
    </location>
</feature>
<comment type="subcellular location">
    <subcellularLocation>
        <location evidence="2">Cell membrane</location>
        <topology evidence="2">Multi-pass membrane protein</topology>
    </subcellularLocation>
</comment>
<dbReference type="InterPro" id="IPR042486">
    <property type="entry name" value="Arabino_trans_C_2"/>
</dbReference>
<evidence type="ECO:0000256" key="10">
    <source>
        <dbReference type="ARBA" id="ARBA00023316"/>
    </source>
</evidence>
<feature type="transmembrane region" description="Helical" evidence="12">
    <location>
        <begin position="581"/>
        <end position="604"/>
    </location>
</feature>
<organism evidence="16 17">
    <name type="scientific">Williamsia marianensis</name>
    <dbReference type="NCBI Taxonomy" id="85044"/>
    <lineage>
        <taxon>Bacteria</taxon>
        <taxon>Bacillati</taxon>
        <taxon>Actinomycetota</taxon>
        <taxon>Actinomycetes</taxon>
        <taxon>Mycobacteriales</taxon>
        <taxon>Nocardiaceae</taxon>
        <taxon>Williamsia</taxon>
    </lineage>
</organism>
<dbReference type="EMBL" id="PEBD01000008">
    <property type="protein sequence ID" value="PHV67012.1"/>
    <property type="molecule type" value="Genomic_DNA"/>
</dbReference>
<evidence type="ECO:0000259" key="14">
    <source>
        <dbReference type="Pfam" id="PF14896"/>
    </source>
</evidence>
<evidence type="ECO:0000313" key="17">
    <source>
        <dbReference type="Proteomes" id="UP000225108"/>
    </source>
</evidence>
<feature type="compositionally biased region" description="Low complexity" evidence="11">
    <location>
        <begin position="793"/>
        <end position="816"/>
    </location>
</feature>
<keyword evidence="10" id="KW-0961">Cell wall biogenesis/degradation</keyword>
<evidence type="ECO:0000256" key="6">
    <source>
        <dbReference type="ARBA" id="ARBA00022679"/>
    </source>
</evidence>
<feature type="domain" description="Arabinofuranosyltransferase central" evidence="13">
    <location>
        <begin position="216"/>
        <end position="674"/>
    </location>
</feature>
<dbReference type="Pfam" id="PF14896">
    <property type="entry name" value="Arabino_trans_C"/>
    <property type="match status" value="1"/>
</dbReference>
<dbReference type="GO" id="GO:0071555">
    <property type="term" value="P:cell wall organization"/>
    <property type="evidence" value="ECO:0007669"/>
    <property type="project" value="UniProtKB-KW"/>
</dbReference>
<accession>A0A2G3PPK7</accession>
<keyword evidence="4" id="KW-1003">Cell membrane</keyword>
<dbReference type="RefSeq" id="WP_099383010.1">
    <property type="nucleotide sequence ID" value="NZ_PEBD01000008.1"/>
</dbReference>
<evidence type="ECO:0000256" key="1">
    <source>
        <dbReference type="ARBA" id="ARBA00003001"/>
    </source>
</evidence>
<evidence type="ECO:0000256" key="5">
    <source>
        <dbReference type="ARBA" id="ARBA00022676"/>
    </source>
</evidence>
<dbReference type="Pfam" id="PF04602">
    <property type="entry name" value="Arabinose_trans"/>
    <property type="match status" value="1"/>
</dbReference>
<dbReference type="Gene3D" id="2.60.120.610">
    <property type="entry name" value="arabinofuranosyltransferase like domain"/>
    <property type="match status" value="1"/>
</dbReference>
<evidence type="ECO:0000256" key="7">
    <source>
        <dbReference type="ARBA" id="ARBA00022692"/>
    </source>
</evidence>
<dbReference type="InterPro" id="IPR027451">
    <property type="entry name" value="EmbABC_dom1"/>
</dbReference>
<gene>
    <name evidence="16" type="ORF">CSW57_12350</name>
</gene>
<dbReference type="InterPro" id="IPR007680">
    <property type="entry name" value="Arabino_trans_central"/>
</dbReference>
<dbReference type="InterPro" id="IPR032731">
    <property type="entry name" value="Arabino_trans_C"/>
</dbReference>